<feature type="signal peptide" evidence="1">
    <location>
        <begin position="1"/>
        <end position="23"/>
    </location>
</feature>
<dbReference type="InterPro" id="IPR001460">
    <property type="entry name" value="PCN-bd_Tpept"/>
</dbReference>
<dbReference type="RefSeq" id="WP_358356488.1">
    <property type="nucleotide sequence ID" value="NZ_JBEZFP010000057.1"/>
</dbReference>
<dbReference type="SUPFAM" id="SSF56601">
    <property type="entry name" value="beta-lactamase/transpeptidase-like"/>
    <property type="match status" value="1"/>
</dbReference>
<dbReference type="InterPro" id="IPR050515">
    <property type="entry name" value="Beta-lactam/transpept"/>
</dbReference>
<dbReference type="Pfam" id="PF00905">
    <property type="entry name" value="Transpeptidase"/>
    <property type="match status" value="1"/>
</dbReference>
<dbReference type="Gene3D" id="3.90.1310.10">
    <property type="entry name" value="Penicillin-binding protein 2a (Domain 2)"/>
    <property type="match status" value="1"/>
</dbReference>
<feature type="domain" description="Penicillin binding protein A dimerisation" evidence="3">
    <location>
        <begin position="52"/>
        <end position="135"/>
    </location>
</feature>
<gene>
    <name evidence="4" type="ORF">AB0C36_22005</name>
</gene>
<evidence type="ECO:0000259" key="3">
    <source>
        <dbReference type="Pfam" id="PF21922"/>
    </source>
</evidence>
<dbReference type="Pfam" id="PF21922">
    <property type="entry name" value="PBP_dimer_2"/>
    <property type="match status" value="1"/>
</dbReference>
<feature type="chain" id="PRO_5046632626" evidence="1">
    <location>
        <begin position="24"/>
        <end position="501"/>
    </location>
</feature>
<dbReference type="Gene3D" id="3.40.710.10">
    <property type="entry name" value="DD-peptidase/beta-lactamase superfamily"/>
    <property type="match status" value="1"/>
</dbReference>
<sequence length="501" mass="54017">MNKPLRKVSVFCMLLVAALMVRTNWIQVVKADEYSGHDKNRRAVYEEYSHPRGDFFVENKPITGSVETDSKYYEYQRTYLNGPMYAPITGFKSQFFGSNFLEGVENDILNGDDDRLFVRRVIDVITGKDRRGGNVDLTINAKAQEAAFNGLNGKTGAAVAIDPTTGKILAMASTPSYDPNKLAVNDSKAQQAEWESLQPDANPARPMDNRAIRNTYAPGSTFKLVTAAAALSSGQFQPETATNFESPLRYPNSVSSLSDQAGAAACQGSTLKVALEKSCNSVFAGIGMQLGDEAIKNQAQAFGFNDFGKYDFTKSVDTKNNLTIPTRVTASVYPANDEQGATMRASIGQQDVASTPLQMASVVATIANNGKVMEPYLVSSLRSQSLDTIEQRGQKQLNEAVKPEVASQLQDMMVGVVENGCTAAKIPGVKVGGKTGTAQRGPNNDQRPYAWFVSFAEVDGKKVAVAVVVEDQEADIDRNDISGCKSAAPIAVSMMKAALGK</sequence>
<organism evidence="4 5">
    <name type="scientific">Streptodolium elevatio</name>
    <dbReference type="NCBI Taxonomy" id="3157996"/>
    <lineage>
        <taxon>Bacteria</taxon>
        <taxon>Bacillati</taxon>
        <taxon>Actinomycetota</taxon>
        <taxon>Actinomycetes</taxon>
        <taxon>Kitasatosporales</taxon>
        <taxon>Streptomycetaceae</taxon>
        <taxon>Streptodolium</taxon>
    </lineage>
</organism>
<dbReference type="PANTHER" id="PTHR30627:SF24">
    <property type="entry name" value="PENICILLIN-BINDING PROTEIN 4B"/>
    <property type="match status" value="1"/>
</dbReference>
<dbReference type="PANTHER" id="PTHR30627">
    <property type="entry name" value="PEPTIDOGLYCAN D,D-TRANSPEPTIDASE"/>
    <property type="match status" value="1"/>
</dbReference>
<dbReference type="Proteomes" id="UP001551482">
    <property type="component" value="Unassembled WGS sequence"/>
</dbReference>
<evidence type="ECO:0000313" key="5">
    <source>
        <dbReference type="Proteomes" id="UP001551482"/>
    </source>
</evidence>
<reference evidence="4 5" key="1">
    <citation type="submission" date="2024-06" db="EMBL/GenBank/DDBJ databases">
        <title>The Natural Products Discovery Center: Release of the First 8490 Sequenced Strains for Exploring Actinobacteria Biosynthetic Diversity.</title>
        <authorList>
            <person name="Kalkreuter E."/>
            <person name="Kautsar S.A."/>
            <person name="Yang D."/>
            <person name="Bader C.D."/>
            <person name="Teijaro C.N."/>
            <person name="Fluegel L."/>
            <person name="Davis C.M."/>
            <person name="Simpson J.R."/>
            <person name="Lauterbach L."/>
            <person name="Steele A.D."/>
            <person name="Gui C."/>
            <person name="Meng S."/>
            <person name="Li G."/>
            <person name="Viehrig K."/>
            <person name="Ye F."/>
            <person name="Su P."/>
            <person name="Kiefer A.F."/>
            <person name="Nichols A."/>
            <person name="Cepeda A.J."/>
            <person name="Yan W."/>
            <person name="Fan B."/>
            <person name="Jiang Y."/>
            <person name="Adhikari A."/>
            <person name="Zheng C.-J."/>
            <person name="Schuster L."/>
            <person name="Cowan T.M."/>
            <person name="Smanski M.J."/>
            <person name="Chevrette M.G."/>
            <person name="De Carvalho L.P.S."/>
            <person name="Shen B."/>
        </authorList>
    </citation>
    <scope>NUCLEOTIDE SEQUENCE [LARGE SCALE GENOMIC DNA]</scope>
    <source>
        <strain evidence="4 5">NPDC048946</strain>
    </source>
</reference>
<dbReference type="EMBL" id="JBEZFP010000057">
    <property type="protein sequence ID" value="MEU8136173.1"/>
    <property type="molecule type" value="Genomic_DNA"/>
</dbReference>
<evidence type="ECO:0000313" key="4">
    <source>
        <dbReference type="EMBL" id="MEU8136173.1"/>
    </source>
</evidence>
<keyword evidence="1" id="KW-0732">Signal</keyword>
<keyword evidence="5" id="KW-1185">Reference proteome</keyword>
<comment type="caution">
    <text evidence="4">The sequence shown here is derived from an EMBL/GenBank/DDBJ whole genome shotgun (WGS) entry which is preliminary data.</text>
</comment>
<dbReference type="InterPro" id="IPR012338">
    <property type="entry name" value="Beta-lactam/transpept-like"/>
</dbReference>
<name>A0ABV3DK84_9ACTN</name>
<evidence type="ECO:0000259" key="2">
    <source>
        <dbReference type="Pfam" id="PF00905"/>
    </source>
</evidence>
<accession>A0ABV3DK84</accession>
<protein>
    <submittedName>
        <fullName evidence="4">Penicillin-binding transpeptidase domain-containing protein</fullName>
    </submittedName>
</protein>
<evidence type="ECO:0000256" key="1">
    <source>
        <dbReference type="SAM" id="SignalP"/>
    </source>
</evidence>
<feature type="domain" description="Penicillin-binding protein transpeptidase" evidence="2">
    <location>
        <begin position="156"/>
        <end position="495"/>
    </location>
</feature>
<dbReference type="InterPro" id="IPR054120">
    <property type="entry name" value="PBPA_dimer"/>
</dbReference>
<proteinExistence type="predicted"/>